<proteinExistence type="predicted"/>
<dbReference type="AlphaFoldDB" id="A0A8J3S9E9"/>
<feature type="domain" description="DUF4143" evidence="1">
    <location>
        <begin position="3"/>
        <end position="48"/>
    </location>
</feature>
<sequence length="102" mass="11354">MLMELARQITWAEEEVRLFHYRTKDMVEVDAVLETTDGRIAGVEVKASATVRSDDFRGLRLLERQAGDAFAAGVVLYTGDECLSFGPRLKALPVGALWRLAL</sequence>
<dbReference type="PANTHER" id="PTHR43566">
    <property type="entry name" value="CONSERVED PROTEIN"/>
    <property type="match status" value="1"/>
</dbReference>
<gene>
    <name evidence="2" type="ORF">Psi01_04730</name>
</gene>
<evidence type="ECO:0000313" key="2">
    <source>
        <dbReference type="EMBL" id="GIH89843.1"/>
    </source>
</evidence>
<evidence type="ECO:0000259" key="1">
    <source>
        <dbReference type="Pfam" id="PF13635"/>
    </source>
</evidence>
<evidence type="ECO:0000313" key="3">
    <source>
        <dbReference type="Proteomes" id="UP000619788"/>
    </source>
</evidence>
<dbReference type="Pfam" id="PF13635">
    <property type="entry name" value="DUF4143"/>
    <property type="match status" value="1"/>
</dbReference>
<name>A0A8J3S9E9_9ACTN</name>
<dbReference type="Proteomes" id="UP000619788">
    <property type="component" value="Unassembled WGS sequence"/>
</dbReference>
<dbReference type="EMBL" id="BOOJ01000007">
    <property type="protein sequence ID" value="GIH89843.1"/>
    <property type="molecule type" value="Genomic_DNA"/>
</dbReference>
<organism evidence="2 3">
    <name type="scientific">Planobispora siamensis</name>
    <dbReference type="NCBI Taxonomy" id="936338"/>
    <lineage>
        <taxon>Bacteria</taxon>
        <taxon>Bacillati</taxon>
        <taxon>Actinomycetota</taxon>
        <taxon>Actinomycetes</taxon>
        <taxon>Streptosporangiales</taxon>
        <taxon>Streptosporangiaceae</taxon>
        <taxon>Planobispora</taxon>
    </lineage>
</organism>
<keyword evidence="3" id="KW-1185">Reference proteome</keyword>
<accession>A0A8J3S9E9</accession>
<reference evidence="2 3" key="1">
    <citation type="submission" date="2021-01" db="EMBL/GenBank/DDBJ databases">
        <title>Whole genome shotgun sequence of Planobispora siamensis NBRC 107568.</title>
        <authorList>
            <person name="Komaki H."/>
            <person name="Tamura T."/>
        </authorList>
    </citation>
    <scope>NUCLEOTIDE SEQUENCE [LARGE SCALE GENOMIC DNA]</scope>
    <source>
        <strain evidence="2 3">NBRC 107568</strain>
    </source>
</reference>
<protein>
    <recommendedName>
        <fullName evidence="1">DUF4143 domain-containing protein</fullName>
    </recommendedName>
</protein>
<dbReference type="PANTHER" id="PTHR43566:SF2">
    <property type="entry name" value="DUF4143 DOMAIN-CONTAINING PROTEIN"/>
    <property type="match status" value="1"/>
</dbReference>
<dbReference type="InterPro" id="IPR025420">
    <property type="entry name" value="DUF4143"/>
</dbReference>
<comment type="caution">
    <text evidence="2">The sequence shown here is derived from an EMBL/GenBank/DDBJ whole genome shotgun (WGS) entry which is preliminary data.</text>
</comment>